<proteinExistence type="predicted"/>
<comment type="caution">
    <text evidence="6">The sequence shown here is derived from an EMBL/GenBank/DDBJ whole genome shotgun (WGS) entry which is preliminary data.</text>
</comment>
<dbReference type="PROSITE" id="PS51257">
    <property type="entry name" value="PROKAR_LIPOPROTEIN"/>
    <property type="match status" value="1"/>
</dbReference>
<dbReference type="RefSeq" id="WP_203168215.1">
    <property type="nucleotide sequence ID" value="NZ_JAEVLS010000003.1"/>
</dbReference>
<reference evidence="6 7" key="1">
    <citation type="journal article" date="2021" name="Int. J. Syst. Evol. Microbiol.">
        <title>Steroidobacter gossypii sp. nov., isolated from soil of cotton cropping field.</title>
        <authorList>
            <person name="Huang R."/>
            <person name="Yang S."/>
            <person name="Zhen C."/>
            <person name="Liu W."/>
        </authorList>
    </citation>
    <scope>NUCLEOTIDE SEQUENCE [LARGE SCALE GENOMIC DNA]</scope>
    <source>
        <strain evidence="6 7">S1-65</strain>
    </source>
</reference>
<sequence length="127" mass="13885">MRHRSIACRSIALTLIWSWLAGCIPGHDYEPRVIGGDPERGRAALARHECGVCHVIPGVPDAVGKVGPALDRYARRSYVAGKFPNEPETLVRWIVDAPAMAPQTAMPAVPMSDKDARDMAAYLYESD</sequence>
<dbReference type="InterPro" id="IPR036909">
    <property type="entry name" value="Cyt_c-like_dom_sf"/>
</dbReference>
<keyword evidence="7" id="KW-1185">Reference proteome</keyword>
<evidence type="ECO:0000256" key="4">
    <source>
        <dbReference type="PROSITE-ProRule" id="PRU00433"/>
    </source>
</evidence>
<dbReference type="Proteomes" id="UP000661077">
    <property type="component" value="Unassembled WGS sequence"/>
</dbReference>
<evidence type="ECO:0000313" key="6">
    <source>
        <dbReference type="EMBL" id="MBM0106131.1"/>
    </source>
</evidence>
<dbReference type="Gene3D" id="1.10.760.10">
    <property type="entry name" value="Cytochrome c-like domain"/>
    <property type="match status" value="1"/>
</dbReference>
<evidence type="ECO:0000256" key="3">
    <source>
        <dbReference type="ARBA" id="ARBA00023004"/>
    </source>
</evidence>
<dbReference type="InterPro" id="IPR009056">
    <property type="entry name" value="Cyt_c-like_dom"/>
</dbReference>
<dbReference type="EMBL" id="JAEVLS010000003">
    <property type="protein sequence ID" value="MBM0106131.1"/>
    <property type="molecule type" value="Genomic_DNA"/>
</dbReference>
<evidence type="ECO:0000259" key="5">
    <source>
        <dbReference type="PROSITE" id="PS51007"/>
    </source>
</evidence>
<organism evidence="6 7">
    <name type="scientific">Steroidobacter gossypii</name>
    <dbReference type="NCBI Taxonomy" id="2805490"/>
    <lineage>
        <taxon>Bacteria</taxon>
        <taxon>Pseudomonadati</taxon>
        <taxon>Pseudomonadota</taxon>
        <taxon>Gammaproteobacteria</taxon>
        <taxon>Steroidobacterales</taxon>
        <taxon>Steroidobacteraceae</taxon>
        <taxon>Steroidobacter</taxon>
    </lineage>
</organism>
<gene>
    <name evidence="6" type="ORF">JM946_15460</name>
</gene>
<dbReference type="PROSITE" id="PS51007">
    <property type="entry name" value="CYTC"/>
    <property type="match status" value="1"/>
</dbReference>
<accession>A0ABS1WYS7</accession>
<keyword evidence="1 4" id="KW-0349">Heme</keyword>
<name>A0ABS1WYS7_9GAMM</name>
<keyword evidence="2 4" id="KW-0479">Metal-binding</keyword>
<dbReference type="SUPFAM" id="SSF46626">
    <property type="entry name" value="Cytochrome c"/>
    <property type="match status" value="1"/>
</dbReference>
<protein>
    <submittedName>
        <fullName evidence="6">C-type cytochrome</fullName>
    </submittedName>
</protein>
<dbReference type="Pfam" id="PF00034">
    <property type="entry name" value="Cytochrom_C"/>
    <property type="match status" value="1"/>
</dbReference>
<evidence type="ECO:0000313" key="7">
    <source>
        <dbReference type="Proteomes" id="UP000661077"/>
    </source>
</evidence>
<evidence type="ECO:0000256" key="1">
    <source>
        <dbReference type="ARBA" id="ARBA00022617"/>
    </source>
</evidence>
<feature type="domain" description="Cytochrome c" evidence="5">
    <location>
        <begin position="36"/>
        <end position="127"/>
    </location>
</feature>
<evidence type="ECO:0000256" key="2">
    <source>
        <dbReference type="ARBA" id="ARBA00022723"/>
    </source>
</evidence>
<keyword evidence="3 4" id="KW-0408">Iron</keyword>